<dbReference type="RefSeq" id="WP_189621677.1">
    <property type="nucleotide sequence ID" value="NZ_BMZA01000011.1"/>
</dbReference>
<dbReference type="PROSITE" id="PS51257">
    <property type="entry name" value="PROKAR_LIPOPROTEIN"/>
    <property type="match status" value="1"/>
</dbReference>
<evidence type="ECO:0000313" key="2">
    <source>
        <dbReference type="EMBL" id="GGZ10117.1"/>
    </source>
</evidence>
<evidence type="ECO:0008006" key="4">
    <source>
        <dbReference type="Google" id="ProtNLM"/>
    </source>
</evidence>
<gene>
    <name evidence="2" type="ORF">GCM10011614_26270</name>
</gene>
<reference evidence="2" key="1">
    <citation type="journal article" date="2014" name="Int. J. Syst. Evol. Microbiol.">
        <title>Complete genome sequence of Corynebacterium casei LMG S-19264T (=DSM 44701T), isolated from a smear-ripened cheese.</title>
        <authorList>
            <consortium name="US DOE Joint Genome Institute (JGI-PGF)"/>
            <person name="Walter F."/>
            <person name="Albersmeier A."/>
            <person name="Kalinowski J."/>
            <person name="Ruckert C."/>
        </authorList>
    </citation>
    <scope>NUCLEOTIDE SEQUENCE</scope>
    <source>
        <strain evidence="2">KCTC 32255</strain>
    </source>
</reference>
<protein>
    <recommendedName>
        <fullName evidence="4">ABC-type transport auxiliary lipoprotein component domain-containing protein</fullName>
    </recommendedName>
</protein>
<feature type="signal peptide" evidence="1">
    <location>
        <begin position="1"/>
        <end position="24"/>
    </location>
</feature>
<name>A0A918UHN5_9SPHN</name>
<keyword evidence="1" id="KW-0732">Signal</keyword>
<reference evidence="2" key="2">
    <citation type="submission" date="2020-09" db="EMBL/GenBank/DDBJ databases">
        <authorList>
            <person name="Sun Q."/>
            <person name="Kim S."/>
        </authorList>
    </citation>
    <scope>NUCLEOTIDE SEQUENCE</scope>
    <source>
        <strain evidence="2">KCTC 32255</strain>
    </source>
</reference>
<dbReference type="Proteomes" id="UP000648075">
    <property type="component" value="Unassembled WGS sequence"/>
</dbReference>
<keyword evidence="3" id="KW-1185">Reference proteome</keyword>
<proteinExistence type="predicted"/>
<dbReference type="SUPFAM" id="SSF159594">
    <property type="entry name" value="XCC0632-like"/>
    <property type="match status" value="1"/>
</dbReference>
<organism evidence="2 3">
    <name type="scientific">Novosphingobium colocasiae</name>
    <dbReference type="NCBI Taxonomy" id="1256513"/>
    <lineage>
        <taxon>Bacteria</taxon>
        <taxon>Pseudomonadati</taxon>
        <taxon>Pseudomonadota</taxon>
        <taxon>Alphaproteobacteria</taxon>
        <taxon>Sphingomonadales</taxon>
        <taxon>Sphingomonadaceae</taxon>
        <taxon>Novosphingobium</taxon>
    </lineage>
</organism>
<dbReference type="Gene3D" id="3.40.50.10610">
    <property type="entry name" value="ABC-type transport auxiliary lipoprotein component"/>
    <property type="match status" value="1"/>
</dbReference>
<evidence type="ECO:0000256" key="1">
    <source>
        <dbReference type="SAM" id="SignalP"/>
    </source>
</evidence>
<comment type="caution">
    <text evidence="2">The sequence shown here is derived from an EMBL/GenBank/DDBJ whole genome shotgun (WGS) entry which is preliminary data.</text>
</comment>
<evidence type="ECO:0000313" key="3">
    <source>
        <dbReference type="Proteomes" id="UP000648075"/>
    </source>
</evidence>
<sequence>MRMLTGLAALALLSGCAMMGKADAPVTMRLAPAFAGDGAPVLAGSVTVSPVRAGGALAVQRYAYVDPARPAEINQAASLFWEEPPPRLIERALVSGLRGRYAVVTGPEAPVAADMRVIAILTHFEEVSAPGVAQARVGFEASVVAGGKVVRTGSYCANAPIAGSTATDRARGFEAAVEGAVGAFVQALAKGATSAPSC</sequence>
<accession>A0A918UHN5</accession>
<dbReference type="AlphaFoldDB" id="A0A918UHN5"/>
<feature type="chain" id="PRO_5036873702" description="ABC-type transport auxiliary lipoprotein component domain-containing protein" evidence="1">
    <location>
        <begin position="25"/>
        <end position="198"/>
    </location>
</feature>
<dbReference type="EMBL" id="BMZA01000011">
    <property type="protein sequence ID" value="GGZ10117.1"/>
    <property type="molecule type" value="Genomic_DNA"/>
</dbReference>